<evidence type="ECO:0000313" key="6">
    <source>
        <dbReference type="EMBL" id="MFC7182968.1"/>
    </source>
</evidence>
<protein>
    <submittedName>
        <fullName evidence="6">ATP-grasp domain-containing protein</fullName>
    </submittedName>
</protein>
<name>A0ABW2G371_9ACTN</name>
<dbReference type="Proteomes" id="UP001596435">
    <property type="component" value="Unassembled WGS sequence"/>
</dbReference>
<dbReference type="InterPro" id="IPR011761">
    <property type="entry name" value="ATP-grasp"/>
</dbReference>
<gene>
    <name evidence="6" type="ORF">ACFQMG_25785</name>
</gene>
<keyword evidence="2 4" id="KW-0547">Nucleotide-binding</keyword>
<dbReference type="Pfam" id="PF13535">
    <property type="entry name" value="ATP-grasp_4"/>
    <property type="match status" value="1"/>
</dbReference>
<dbReference type="InterPro" id="IPR041472">
    <property type="entry name" value="BL00235/CARNS1_N"/>
</dbReference>
<dbReference type="SUPFAM" id="SSF56059">
    <property type="entry name" value="Glutathione synthetase ATP-binding domain-like"/>
    <property type="match status" value="2"/>
</dbReference>
<feature type="domain" description="ATP-grasp" evidence="5">
    <location>
        <begin position="115"/>
        <end position="314"/>
    </location>
</feature>
<dbReference type="Gene3D" id="3.30.470.20">
    <property type="entry name" value="ATP-grasp fold, B domain"/>
    <property type="match status" value="2"/>
</dbReference>
<dbReference type="PANTHER" id="PTHR43585:SF2">
    <property type="entry name" value="ATP-GRASP ENZYME FSQD"/>
    <property type="match status" value="1"/>
</dbReference>
<comment type="caution">
    <text evidence="6">The sequence shown here is derived from an EMBL/GenBank/DDBJ whole genome shotgun (WGS) entry which is preliminary data.</text>
</comment>
<reference evidence="7" key="1">
    <citation type="journal article" date="2019" name="Int. J. Syst. Evol. Microbiol.">
        <title>The Global Catalogue of Microorganisms (GCM) 10K type strain sequencing project: providing services to taxonomists for standard genome sequencing and annotation.</title>
        <authorList>
            <consortium name="The Broad Institute Genomics Platform"/>
            <consortium name="The Broad Institute Genome Sequencing Center for Infectious Disease"/>
            <person name="Wu L."/>
            <person name="Ma J."/>
        </authorList>
    </citation>
    <scope>NUCLEOTIDE SEQUENCE [LARGE SCALE GENOMIC DNA]</scope>
    <source>
        <strain evidence="7">CGMCC 1.12859</strain>
    </source>
</reference>
<evidence type="ECO:0000256" key="1">
    <source>
        <dbReference type="ARBA" id="ARBA00022598"/>
    </source>
</evidence>
<evidence type="ECO:0000313" key="7">
    <source>
        <dbReference type="Proteomes" id="UP001596435"/>
    </source>
</evidence>
<keyword evidence="1" id="KW-0436">Ligase</keyword>
<evidence type="ECO:0000259" key="5">
    <source>
        <dbReference type="PROSITE" id="PS50975"/>
    </source>
</evidence>
<evidence type="ECO:0000256" key="2">
    <source>
        <dbReference type="ARBA" id="ARBA00022741"/>
    </source>
</evidence>
<dbReference type="Gene3D" id="3.40.50.20">
    <property type="match status" value="2"/>
</dbReference>
<accession>A0ABW2G371</accession>
<evidence type="ECO:0000256" key="4">
    <source>
        <dbReference type="PROSITE-ProRule" id="PRU00409"/>
    </source>
</evidence>
<dbReference type="Pfam" id="PF18130">
    <property type="entry name" value="ATPgrasp_N"/>
    <property type="match status" value="1"/>
</dbReference>
<dbReference type="InterPro" id="IPR013815">
    <property type="entry name" value="ATP_grasp_subdomain_1"/>
</dbReference>
<dbReference type="InterPro" id="IPR040570">
    <property type="entry name" value="LAL_C2"/>
</dbReference>
<evidence type="ECO:0000256" key="3">
    <source>
        <dbReference type="ARBA" id="ARBA00022840"/>
    </source>
</evidence>
<dbReference type="PANTHER" id="PTHR43585">
    <property type="entry name" value="FUMIPYRROLE BIOSYNTHESIS PROTEIN C"/>
    <property type="match status" value="1"/>
</dbReference>
<keyword evidence="3 4" id="KW-0067">ATP-binding</keyword>
<dbReference type="PROSITE" id="PS50975">
    <property type="entry name" value="ATP_GRASP"/>
    <property type="match status" value="2"/>
</dbReference>
<proteinExistence type="predicted"/>
<dbReference type="EMBL" id="JBHTAJ010000057">
    <property type="protein sequence ID" value="MFC7182968.1"/>
    <property type="molecule type" value="Genomic_DNA"/>
</dbReference>
<dbReference type="RefSeq" id="WP_380232132.1">
    <property type="nucleotide sequence ID" value="NZ_JBHSVH010000002.1"/>
</dbReference>
<dbReference type="Gene3D" id="3.30.1490.20">
    <property type="entry name" value="ATP-grasp fold, A domain"/>
    <property type="match status" value="1"/>
</dbReference>
<sequence>MVRIAIVEPRSAGHRLIDRGAELGHEVVVVTAGHGERRVPDAHLAHAALVETVDTNDDAATLALLRGLHARAPLAAVVPGFEHYVPLAAAAAAELGLPGLTARTAVALRHKHVMREVLRAHGIDQPGHVLVAEEEQLASAVAAVGLPCVVKPVDQSGSLHVCKAATAAEALAAFRRIRGYGAGYLDRAGLPLVLVEEYVAGPEFSVEGYVEDGRVTVLGITEKQLGPEPWFVEVGHLVPARLEPSVAAGVEEYTRRTVTALGLELGPFHAELRLSARGPLLMEVAARLPGDRIPDLLRLAHGIDLYEITLRCHLGLPAAPRPPAGGTGHAGIRFLLRPDLDRYRAMVVDPVLRADARIREIGVLIEPGAPIPPRGSSSSRLGYAIAAGPGRDETAAALDAAERGVRFTPPSSPATTTAPRTEPPMGRHVLILNRWNNRFAEYHRYLDHRVDRVSYLTTAAGRGPLDAALAEEIREVADLADRAEVIAAAAELVAAHGPFTHVLALSEFDLELGAELREALGVPGKGSAEVRLVRDKVVMKAAVAAAGLRVPANRAVASADEVRAFATEHGFPFVLKPRAGADSQGVHIPADAAALDAVLAREAADDGTLTDQQCEEFVDGTLYQVDGVVSGGVLRTVRSWRCLGSCLDFAVGSPFGSVANDDPAFEARVVEFTEGVLAALQLTDEVFHLEIFRTAGTDELVFLEIGARAGGGQVRFVWEEVYGLDLIEASVHVQLGVEREYPRADVGGEVAGYLMMPEPPVRPAVVHRVAPLGGAVPEIYAEALPPAGTVLDGNGGAVHTAGAFRFRAGTSAQVQSAIETAVKLYEIDWSPAEATGV</sequence>
<organism evidence="6 7">
    <name type="scientific">Kitasatospora paranensis</name>
    <dbReference type="NCBI Taxonomy" id="258053"/>
    <lineage>
        <taxon>Bacteria</taxon>
        <taxon>Bacillati</taxon>
        <taxon>Actinomycetota</taxon>
        <taxon>Actinomycetes</taxon>
        <taxon>Kitasatosporales</taxon>
        <taxon>Streptomycetaceae</taxon>
        <taxon>Kitasatospora</taxon>
    </lineage>
</organism>
<dbReference type="Pfam" id="PF18603">
    <property type="entry name" value="LAL_C2"/>
    <property type="match status" value="1"/>
</dbReference>
<feature type="domain" description="ATP-grasp" evidence="5">
    <location>
        <begin position="540"/>
        <end position="735"/>
    </location>
</feature>
<dbReference type="InterPro" id="IPR052032">
    <property type="entry name" value="ATP-dep_AA_Ligase"/>
</dbReference>
<keyword evidence="7" id="KW-1185">Reference proteome</keyword>